<evidence type="ECO:0000259" key="2">
    <source>
        <dbReference type="PROSITE" id="PS50097"/>
    </source>
</evidence>
<dbReference type="PANTHER" id="PTHR24413">
    <property type="entry name" value="SPECKLE-TYPE POZ PROTEIN"/>
    <property type="match status" value="1"/>
</dbReference>
<name>A0A9N9WR76_9DIPT</name>
<evidence type="ECO:0000256" key="1">
    <source>
        <dbReference type="SAM" id="Coils"/>
    </source>
</evidence>
<evidence type="ECO:0000313" key="4">
    <source>
        <dbReference type="Proteomes" id="UP001153620"/>
    </source>
</evidence>
<reference evidence="3" key="2">
    <citation type="submission" date="2022-10" db="EMBL/GenBank/DDBJ databases">
        <authorList>
            <consortium name="ENA_rothamsted_submissions"/>
            <consortium name="culmorum"/>
            <person name="King R."/>
        </authorList>
    </citation>
    <scope>NUCLEOTIDE SEQUENCE</scope>
</reference>
<dbReference type="CDD" id="cd18186">
    <property type="entry name" value="BTB_POZ_ZBTB_KLHL-like"/>
    <property type="match status" value="1"/>
</dbReference>
<dbReference type="AlphaFoldDB" id="A0A9N9WR76"/>
<dbReference type="InterPro" id="IPR000210">
    <property type="entry name" value="BTB/POZ_dom"/>
</dbReference>
<dbReference type="EMBL" id="OU895878">
    <property type="protein sequence ID" value="CAG9803021.1"/>
    <property type="molecule type" value="Genomic_DNA"/>
</dbReference>
<dbReference type="SUPFAM" id="SSF52058">
    <property type="entry name" value="L domain-like"/>
    <property type="match status" value="1"/>
</dbReference>
<organism evidence="3 4">
    <name type="scientific">Chironomus riparius</name>
    <dbReference type="NCBI Taxonomy" id="315576"/>
    <lineage>
        <taxon>Eukaryota</taxon>
        <taxon>Metazoa</taxon>
        <taxon>Ecdysozoa</taxon>
        <taxon>Arthropoda</taxon>
        <taxon>Hexapoda</taxon>
        <taxon>Insecta</taxon>
        <taxon>Pterygota</taxon>
        <taxon>Neoptera</taxon>
        <taxon>Endopterygota</taxon>
        <taxon>Diptera</taxon>
        <taxon>Nematocera</taxon>
        <taxon>Chironomoidea</taxon>
        <taxon>Chironomidae</taxon>
        <taxon>Chironominae</taxon>
        <taxon>Chironomus</taxon>
    </lineage>
</organism>
<dbReference type="InterPro" id="IPR032675">
    <property type="entry name" value="LRR_dom_sf"/>
</dbReference>
<dbReference type="SUPFAM" id="SSF54695">
    <property type="entry name" value="POZ domain"/>
    <property type="match status" value="1"/>
</dbReference>
<reference evidence="3" key="1">
    <citation type="submission" date="2022-01" db="EMBL/GenBank/DDBJ databases">
        <authorList>
            <person name="King R."/>
        </authorList>
    </citation>
    <scope>NUCLEOTIDE SEQUENCE</scope>
</reference>
<evidence type="ECO:0000313" key="3">
    <source>
        <dbReference type="EMBL" id="CAG9803021.1"/>
    </source>
</evidence>
<sequence length="415" mass="48142">MNNLIVEFGNLPFSNGDSYYSCLISNQNIKENIPVKINGNHQIGNSNKDVVNVWINKCTVTKIPKGITFMFPNIKVLEIKNSKLPAIHKNDLAEYKSLEKFCCIENPISYLPGDLFEGFEKLEWIEFYGNSLLIIEPNILNGLHGLKYVEFSRGGPQDKRFSLYPRLSSNANVKEIKDELERKYPQKLKDVQKLENLIKKLKIENDKLKKESQEQAAKIVTPVLEPKSELFDDLKKFLHNDKHKDFTVKIMDEEIRVHKFLLAARSPILAEMLLKAPDAENLNLVEISSTTFKQILRYIYTDELPTDSKINFLDLFAASGRLKMKALQDFAGMKISIKINTDNVLDIFELSVKYGHESLKQKAFNEIKQKYSKFHLKDELLFQPEKLMKIVQSLKKKEEEMRLFEKEFETLLLDN</sequence>
<dbReference type="OrthoDB" id="6359816at2759"/>
<dbReference type="Proteomes" id="UP001153620">
    <property type="component" value="Chromosome 2"/>
</dbReference>
<protein>
    <recommendedName>
        <fullName evidence="2">BTB domain-containing protein</fullName>
    </recommendedName>
</protein>
<dbReference type="Gene3D" id="3.30.710.10">
    <property type="entry name" value="Potassium Channel Kv1.1, Chain A"/>
    <property type="match status" value="1"/>
</dbReference>
<feature type="coiled-coil region" evidence="1">
    <location>
        <begin position="177"/>
        <end position="218"/>
    </location>
</feature>
<keyword evidence="4" id="KW-1185">Reference proteome</keyword>
<gene>
    <name evidence="3" type="ORF">CHIRRI_LOCUS5923</name>
</gene>
<dbReference type="Gene3D" id="3.80.10.10">
    <property type="entry name" value="Ribonuclease Inhibitor"/>
    <property type="match status" value="1"/>
</dbReference>
<dbReference type="Pfam" id="PF00651">
    <property type="entry name" value="BTB"/>
    <property type="match status" value="1"/>
</dbReference>
<dbReference type="CDD" id="cd14733">
    <property type="entry name" value="BACK"/>
    <property type="match status" value="1"/>
</dbReference>
<dbReference type="PROSITE" id="PS50097">
    <property type="entry name" value="BTB"/>
    <property type="match status" value="1"/>
</dbReference>
<accession>A0A9N9WR76</accession>
<feature type="coiled-coil region" evidence="1">
    <location>
        <begin position="387"/>
        <end position="414"/>
    </location>
</feature>
<dbReference type="InterPro" id="IPR011333">
    <property type="entry name" value="SKP1/BTB/POZ_sf"/>
</dbReference>
<dbReference type="SMART" id="SM00225">
    <property type="entry name" value="BTB"/>
    <property type="match status" value="1"/>
</dbReference>
<proteinExistence type="predicted"/>
<feature type="domain" description="BTB" evidence="2">
    <location>
        <begin position="244"/>
        <end position="308"/>
    </location>
</feature>
<keyword evidence="1" id="KW-0175">Coiled coil</keyword>